<keyword evidence="7 10" id="KW-0256">Endoplasmic reticulum</keyword>
<dbReference type="GO" id="GO:0000026">
    <property type="term" value="F:alpha-1,2-mannosyltransferase activity"/>
    <property type="evidence" value="ECO:0007669"/>
    <property type="project" value="TreeGrafter"/>
</dbReference>
<dbReference type="RefSeq" id="XP_019620381.1">
    <property type="nucleotide sequence ID" value="XM_019764822.1"/>
</dbReference>
<evidence type="ECO:0000313" key="14">
    <source>
        <dbReference type="RefSeq" id="XP_019620383.1"/>
    </source>
</evidence>
<dbReference type="AlphaFoldDB" id="A0A6P4YSX8"/>
<dbReference type="GeneID" id="109466947"/>
<feature type="transmembrane region" description="Helical" evidence="10">
    <location>
        <begin position="364"/>
        <end position="383"/>
    </location>
</feature>
<dbReference type="Pfam" id="PF03901">
    <property type="entry name" value="Glyco_transf_22"/>
    <property type="match status" value="1"/>
</dbReference>
<evidence type="ECO:0000256" key="2">
    <source>
        <dbReference type="ARBA" id="ARBA00004922"/>
    </source>
</evidence>
<evidence type="ECO:0000256" key="1">
    <source>
        <dbReference type="ARBA" id="ARBA00004477"/>
    </source>
</evidence>
<feature type="region of interest" description="Disordered" evidence="11">
    <location>
        <begin position="1"/>
        <end position="32"/>
    </location>
</feature>
<gene>
    <name evidence="13 14" type="primary">LOC109466947</name>
</gene>
<evidence type="ECO:0000256" key="3">
    <source>
        <dbReference type="ARBA" id="ARBA00007063"/>
    </source>
</evidence>
<dbReference type="PANTHER" id="PTHR22760">
    <property type="entry name" value="GLYCOSYLTRANSFERASE"/>
    <property type="match status" value="1"/>
</dbReference>
<keyword evidence="4 10" id="KW-0328">Glycosyltransferase</keyword>
<name>A0A6P4YSX8_BRABE</name>
<dbReference type="EC" id="2.4.1.-" evidence="10"/>
<evidence type="ECO:0000256" key="4">
    <source>
        <dbReference type="ARBA" id="ARBA00022676"/>
    </source>
</evidence>
<keyword evidence="5" id="KW-0808">Transferase</keyword>
<dbReference type="OrthoDB" id="497541at2759"/>
<feature type="transmembrane region" description="Helical" evidence="10">
    <location>
        <begin position="395"/>
        <end position="415"/>
    </location>
</feature>
<evidence type="ECO:0000256" key="11">
    <source>
        <dbReference type="SAM" id="MobiDB-lite"/>
    </source>
</evidence>
<feature type="compositionally biased region" description="Basic and acidic residues" evidence="11">
    <location>
        <begin position="19"/>
        <end position="32"/>
    </location>
</feature>
<protein>
    <recommendedName>
        <fullName evidence="10">Mannosyltransferase</fullName>
        <ecNumber evidence="10">2.4.1.-</ecNumber>
    </recommendedName>
</protein>
<evidence type="ECO:0000256" key="6">
    <source>
        <dbReference type="ARBA" id="ARBA00022692"/>
    </source>
</evidence>
<keyword evidence="6 10" id="KW-0812">Transmembrane</keyword>
<reference evidence="13 14" key="1">
    <citation type="submission" date="2025-04" db="UniProtKB">
        <authorList>
            <consortium name="RefSeq"/>
        </authorList>
    </citation>
    <scope>IDENTIFICATION</scope>
    <source>
        <tissue evidence="13 14">Gonad</tissue>
    </source>
</reference>
<keyword evidence="8 10" id="KW-1133">Transmembrane helix</keyword>
<dbReference type="KEGG" id="bbel:109466947"/>
<evidence type="ECO:0000313" key="12">
    <source>
        <dbReference type="Proteomes" id="UP000515135"/>
    </source>
</evidence>
<dbReference type="Proteomes" id="UP000515135">
    <property type="component" value="Unplaced"/>
</dbReference>
<keyword evidence="9 10" id="KW-0472">Membrane</keyword>
<dbReference type="RefSeq" id="XP_019620383.1">
    <property type="nucleotide sequence ID" value="XM_019764824.1"/>
</dbReference>
<feature type="transmembrane region" description="Helical" evidence="10">
    <location>
        <begin position="125"/>
        <end position="145"/>
    </location>
</feature>
<keyword evidence="12" id="KW-1185">Reference proteome</keyword>
<dbReference type="InterPro" id="IPR005599">
    <property type="entry name" value="GPI_mannosylTrfase"/>
</dbReference>
<evidence type="ECO:0000256" key="9">
    <source>
        <dbReference type="ARBA" id="ARBA00023136"/>
    </source>
</evidence>
<dbReference type="PANTHER" id="PTHR22760:SF2">
    <property type="entry name" value="ALPHA-1,2-MANNOSYLTRANSFERASE ALG9"/>
    <property type="match status" value="1"/>
</dbReference>
<evidence type="ECO:0000256" key="10">
    <source>
        <dbReference type="RuleBase" id="RU363075"/>
    </source>
</evidence>
<evidence type="ECO:0000256" key="7">
    <source>
        <dbReference type="ARBA" id="ARBA00022824"/>
    </source>
</evidence>
<feature type="transmembrane region" description="Helical" evidence="10">
    <location>
        <begin position="165"/>
        <end position="196"/>
    </location>
</feature>
<comment type="similarity">
    <text evidence="3 10">Belongs to the glycosyltransferase 22 family.</text>
</comment>
<comment type="subcellular location">
    <subcellularLocation>
        <location evidence="1 10">Endoplasmic reticulum membrane</location>
        <topology evidence="1 10">Multi-pass membrane protein</topology>
    </subcellularLocation>
</comment>
<feature type="transmembrane region" description="Helical" evidence="10">
    <location>
        <begin position="335"/>
        <end position="352"/>
    </location>
</feature>
<comment type="pathway">
    <text evidence="2">Protein modification; protein glycosylation.</text>
</comment>
<evidence type="ECO:0000313" key="13">
    <source>
        <dbReference type="RefSeq" id="XP_019620381.1"/>
    </source>
</evidence>
<sequence length="603" mass="69510">MAGGSRNRAGKPPPRLRPHHAEKQSHGNERREEEVVTVQSCWAPSFHTAFKVLLSARFCAALLSNISDCDETYNYWEPTHYLMYGKGFQTWEYSPAYGLRSYAYVWLHILPALFHSRLLKANKVLIFYFIRCVLGFFCALAEAYFYKGICKKFGAHVGRMTLCFLLFSTGMFISSTAFLPSSFSMIWTMVAMAAWWTHYDGVAIFSIAVSAIVGWPFAAALGIPIAVDLVLRRQRVALFCQWVIISLCLVLVPLMMVDTVYYGKLVVAPLNIVLYNVFSDHGPDIYGVEPWTFYFLNGFLNFNIVFLMGLVAMPLGLFVDNMLKQRSPGYVPTHQLMYTLSPLYIWVIIFFTRPHKEERFLFPVYPLICLCAAVTLASFQKLYHFTLTERKRQHYTIASNWVAVGISVLYGLLCVSRSVALFQGYHAPLDLYPELSRIVEDPSVHTMDPSREVNLCVGKEWYRFPNSFFLPENWQLQFIQSEFRGQLPKPYAPGADGSKVVPTHMNDMNLEETSRYIDLRKCHYLVDLDLPGETQREPRYARLTKDWTVVASQPFLDSARSHPFFRAFFIPFLSKHHTEFTDYNILQNTRLLGNKRRTETNQQ</sequence>
<accession>A0A6P4YSX8</accession>
<dbReference type="GO" id="GO:0006487">
    <property type="term" value="P:protein N-linked glycosylation"/>
    <property type="evidence" value="ECO:0007669"/>
    <property type="project" value="TreeGrafter"/>
</dbReference>
<evidence type="ECO:0000256" key="5">
    <source>
        <dbReference type="ARBA" id="ARBA00022679"/>
    </source>
</evidence>
<feature type="transmembrane region" description="Helical" evidence="10">
    <location>
        <begin position="202"/>
        <end position="224"/>
    </location>
</feature>
<dbReference type="UniPathway" id="UPA00378"/>
<feature type="transmembrane region" description="Helical" evidence="10">
    <location>
        <begin position="291"/>
        <end position="315"/>
    </location>
</feature>
<feature type="transmembrane region" description="Helical" evidence="10">
    <location>
        <begin position="236"/>
        <end position="255"/>
    </location>
</feature>
<proteinExistence type="inferred from homology"/>
<organism evidence="12 13">
    <name type="scientific">Branchiostoma belcheri</name>
    <name type="common">Amphioxus</name>
    <dbReference type="NCBI Taxonomy" id="7741"/>
    <lineage>
        <taxon>Eukaryota</taxon>
        <taxon>Metazoa</taxon>
        <taxon>Chordata</taxon>
        <taxon>Cephalochordata</taxon>
        <taxon>Leptocardii</taxon>
        <taxon>Amphioxiformes</taxon>
        <taxon>Branchiostomatidae</taxon>
        <taxon>Branchiostoma</taxon>
    </lineage>
</organism>
<dbReference type="GO" id="GO:0005789">
    <property type="term" value="C:endoplasmic reticulum membrane"/>
    <property type="evidence" value="ECO:0007669"/>
    <property type="project" value="UniProtKB-SubCell"/>
</dbReference>
<evidence type="ECO:0000256" key="8">
    <source>
        <dbReference type="ARBA" id="ARBA00022989"/>
    </source>
</evidence>